<dbReference type="RefSeq" id="WP_344800744.1">
    <property type="nucleotide sequence ID" value="NZ_BAABBN010000017.1"/>
</dbReference>
<dbReference type="PANTHER" id="PTHR30442:SF0">
    <property type="entry name" value="FE(3+) DICITRATE TRANSPORT PROTEIN FECA"/>
    <property type="match status" value="1"/>
</dbReference>
<comment type="caution">
    <text evidence="15">The sequence shown here is derived from an EMBL/GenBank/DDBJ whole genome shotgun (WGS) entry which is preliminary data.</text>
</comment>
<dbReference type="InterPro" id="IPR037066">
    <property type="entry name" value="Plug_dom_sf"/>
</dbReference>
<keyword evidence="7 10" id="KW-0472">Membrane</keyword>
<evidence type="ECO:0000256" key="9">
    <source>
        <dbReference type="ARBA" id="ARBA00023237"/>
    </source>
</evidence>
<dbReference type="PROSITE" id="PS52016">
    <property type="entry name" value="TONB_DEPENDENT_REC_3"/>
    <property type="match status" value="1"/>
</dbReference>
<keyword evidence="5 10" id="KW-0812">Transmembrane</keyword>
<dbReference type="Gene3D" id="2.40.170.20">
    <property type="entry name" value="TonB-dependent receptor, beta-barrel domain"/>
    <property type="match status" value="1"/>
</dbReference>
<keyword evidence="3 10" id="KW-0813">Transport</keyword>
<reference evidence="16" key="1">
    <citation type="journal article" date="2019" name="Int. J. Syst. Evol. Microbiol.">
        <title>The Global Catalogue of Microorganisms (GCM) 10K type strain sequencing project: providing services to taxonomists for standard genome sequencing and annotation.</title>
        <authorList>
            <consortium name="The Broad Institute Genomics Platform"/>
            <consortium name="The Broad Institute Genome Sequencing Center for Infectious Disease"/>
            <person name="Wu L."/>
            <person name="Ma J."/>
        </authorList>
    </citation>
    <scope>NUCLEOTIDE SEQUENCE [LARGE SCALE GENOMIC DNA]</scope>
    <source>
        <strain evidence="16">JCM 17551</strain>
    </source>
</reference>
<comment type="similarity">
    <text evidence="2 10 11">Belongs to the TonB-dependent receptor family.</text>
</comment>
<keyword evidence="4 10" id="KW-1134">Transmembrane beta strand</keyword>
<organism evidence="15 16">
    <name type="scientific">Litoribacillus peritrichatus</name>
    <dbReference type="NCBI Taxonomy" id="718191"/>
    <lineage>
        <taxon>Bacteria</taxon>
        <taxon>Pseudomonadati</taxon>
        <taxon>Pseudomonadota</taxon>
        <taxon>Gammaproteobacteria</taxon>
        <taxon>Oceanospirillales</taxon>
        <taxon>Oceanospirillaceae</taxon>
        <taxon>Litoribacillus</taxon>
    </lineage>
</organism>
<evidence type="ECO:0000256" key="12">
    <source>
        <dbReference type="SAM" id="SignalP"/>
    </source>
</evidence>
<dbReference type="InterPro" id="IPR012910">
    <property type="entry name" value="Plug_dom"/>
</dbReference>
<dbReference type="InterPro" id="IPR036942">
    <property type="entry name" value="Beta-barrel_TonB_sf"/>
</dbReference>
<evidence type="ECO:0000256" key="5">
    <source>
        <dbReference type="ARBA" id="ARBA00022692"/>
    </source>
</evidence>
<evidence type="ECO:0000259" key="14">
    <source>
        <dbReference type="Pfam" id="PF07715"/>
    </source>
</evidence>
<name>A0ABP7NC34_9GAMM</name>
<dbReference type="EMBL" id="BAABBN010000017">
    <property type="protein sequence ID" value="GAA3942673.1"/>
    <property type="molecule type" value="Genomic_DNA"/>
</dbReference>
<gene>
    <name evidence="15" type="primary">fecA</name>
    <name evidence="15" type="ORF">GCM10022277_43140</name>
</gene>
<feature type="signal peptide" evidence="12">
    <location>
        <begin position="1"/>
        <end position="26"/>
    </location>
</feature>
<dbReference type="NCBIfam" id="TIGR01783">
    <property type="entry name" value="TonB-siderophor"/>
    <property type="match status" value="1"/>
</dbReference>
<dbReference type="InterPro" id="IPR039426">
    <property type="entry name" value="TonB-dep_rcpt-like"/>
</dbReference>
<evidence type="ECO:0000259" key="13">
    <source>
        <dbReference type="Pfam" id="PF00593"/>
    </source>
</evidence>
<keyword evidence="12" id="KW-0732">Signal</keyword>
<dbReference type="Pfam" id="PF00593">
    <property type="entry name" value="TonB_dep_Rec_b-barrel"/>
    <property type="match status" value="1"/>
</dbReference>
<evidence type="ECO:0000256" key="10">
    <source>
        <dbReference type="PROSITE-ProRule" id="PRU01360"/>
    </source>
</evidence>
<protein>
    <submittedName>
        <fullName evidence="15">Fe(3+) dicitrate transport protein FecA</fullName>
    </submittedName>
</protein>
<dbReference type="Gene3D" id="2.170.130.10">
    <property type="entry name" value="TonB-dependent receptor, plug domain"/>
    <property type="match status" value="1"/>
</dbReference>
<dbReference type="Proteomes" id="UP001501565">
    <property type="component" value="Unassembled WGS sequence"/>
</dbReference>
<keyword evidence="9 10" id="KW-0998">Cell outer membrane</keyword>
<keyword evidence="6 11" id="KW-0798">TonB box</keyword>
<evidence type="ECO:0000256" key="4">
    <source>
        <dbReference type="ARBA" id="ARBA00022452"/>
    </source>
</evidence>
<evidence type="ECO:0000256" key="2">
    <source>
        <dbReference type="ARBA" id="ARBA00009810"/>
    </source>
</evidence>
<proteinExistence type="inferred from homology"/>
<feature type="domain" description="TonB-dependent receptor-like beta-barrel" evidence="13">
    <location>
        <begin position="252"/>
        <end position="692"/>
    </location>
</feature>
<feature type="chain" id="PRO_5045631317" evidence="12">
    <location>
        <begin position="27"/>
        <end position="725"/>
    </location>
</feature>
<dbReference type="SUPFAM" id="SSF56935">
    <property type="entry name" value="Porins"/>
    <property type="match status" value="1"/>
</dbReference>
<feature type="domain" description="TonB-dependent receptor plug" evidence="14">
    <location>
        <begin position="60"/>
        <end position="171"/>
    </location>
</feature>
<evidence type="ECO:0000256" key="11">
    <source>
        <dbReference type="RuleBase" id="RU003357"/>
    </source>
</evidence>
<dbReference type="PANTHER" id="PTHR30442">
    <property type="entry name" value="IRON III DICITRATE TRANSPORT PROTEIN FECA"/>
    <property type="match status" value="1"/>
</dbReference>
<dbReference type="PROSITE" id="PS51257">
    <property type="entry name" value="PROKAR_LIPOPROTEIN"/>
    <property type="match status" value="1"/>
</dbReference>
<comment type="subcellular location">
    <subcellularLocation>
        <location evidence="1 10">Cell outer membrane</location>
        <topology evidence="1 10">Multi-pass membrane protein</topology>
    </subcellularLocation>
</comment>
<evidence type="ECO:0000313" key="16">
    <source>
        <dbReference type="Proteomes" id="UP001501565"/>
    </source>
</evidence>
<evidence type="ECO:0000256" key="6">
    <source>
        <dbReference type="ARBA" id="ARBA00023077"/>
    </source>
</evidence>
<dbReference type="InterPro" id="IPR000531">
    <property type="entry name" value="Beta-barrel_TonB"/>
</dbReference>
<dbReference type="Pfam" id="PF07715">
    <property type="entry name" value="Plug"/>
    <property type="match status" value="1"/>
</dbReference>
<evidence type="ECO:0000256" key="7">
    <source>
        <dbReference type="ARBA" id="ARBA00023136"/>
    </source>
</evidence>
<accession>A0ABP7NC34</accession>
<evidence type="ECO:0000256" key="1">
    <source>
        <dbReference type="ARBA" id="ARBA00004571"/>
    </source>
</evidence>
<dbReference type="CDD" id="cd01347">
    <property type="entry name" value="ligand_gated_channel"/>
    <property type="match status" value="1"/>
</dbReference>
<keyword evidence="8" id="KW-0675">Receptor</keyword>
<evidence type="ECO:0000256" key="8">
    <source>
        <dbReference type="ARBA" id="ARBA00023170"/>
    </source>
</evidence>
<keyword evidence="16" id="KW-1185">Reference proteome</keyword>
<evidence type="ECO:0000313" key="15">
    <source>
        <dbReference type="EMBL" id="GAA3942673.1"/>
    </source>
</evidence>
<evidence type="ECO:0000256" key="3">
    <source>
        <dbReference type="ARBA" id="ARBA00022448"/>
    </source>
</evidence>
<dbReference type="InterPro" id="IPR010105">
    <property type="entry name" value="TonB_sidphr_rcpt"/>
</dbReference>
<sequence length="725" mass="81057">MMTKNTLLQNGVMACLCFSAAPLLLAEDLNNALDQEPPVLMDELVVQGDWLVNAKNQQVFEHPGARTLVDRDDFKKEGASNVQEALRTVPGVFVPENTGNSDSSLRLGIRGLNPRFSAHTNVLLDGVPLAVAPYGMPHLSIAPVALGNLESIDVVRNGGAVRYGPQNVGGIVNFNTREIPLEHQTTIKVKGSHWSDSPNSTLGQQNYDVFTGGTLDNGLGLALMYSGQKGDSYREHSSSDIDDVILKYDYGLTEAQSLSGRFHYYHADNEMPGGLTQSEFDDDSLQSARPLDAFKGYRKEAVVKYQNEFSEYSTFDVTSYYTKSLREFTYFNLRDHVNPAKGDKYYRKPRYYDVFAIEPRLSHLFVGSGFDQEVSVGYRYLEEDAEEKQYLTPVDADLNPNGSESALETKTVEGETTAQAFYIDDRISFGDWEVTPGIRYEKVRLSVDKPNVDQYEVRKNDYEAFLPSLNVLYRLNDATRLFANYNASFGSVTFNALSKNEDLEEEKAGITELGARYSQGGVEAEITLFHIKFEDILYSSYDQSTGSTLFFNAAEATHQGVELAAEFDLGLLLNWSGFSVFGTYTWLDARFDKGVDSKNVSFADNRTPFAPKHVATLGGRYETGNWTYHLNAYAQSHQYADVHNSEKADLTDWEQELGYKGNIPGFGYVNARVDYQLPVTGLDAVISAGLKNMFNKEYYLRSDTQLAGLYAGAPRQFYVETEINF</sequence>